<dbReference type="InterPro" id="IPR003661">
    <property type="entry name" value="HisK_dim/P_dom"/>
</dbReference>
<reference evidence="10 11" key="1">
    <citation type="submission" date="2024-03" db="EMBL/GenBank/DDBJ databases">
        <title>Novel species of the genus Variovorax.</title>
        <authorList>
            <person name="Liu Q."/>
            <person name="Xin Y.-H."/>
        </authorList>
    </citation>
    <scope>NUCLEOTIDE SEQUENCE [LARGE SCALE GENOMIC DNA]</scope>
    <source>
        <strain evidence="10 11">KACC 18901</strain>
    </source>
</reference>
<evidence type="ECO:0000256" key="1">
    <source>
        <dbReference type="ARBA" id="ARBA00000085"/>
    </source>
</evidence>
<keyword evidence="5 10" id="KW-0418">Kinase</keyword>
<dbReference type="InterPro" id="IPR005467">
    <property type="entry name" value="His_kinase_dom"/>
</dbReference>
<keyword evidence="7" id="KW-1133">Transmembrane helix</keyword>
<evidence type="ECO:0000313" key="11">
    <source>
        <dbReference type="Proteomes" id="UP001367030"/>
    </source>
</evidence>
<dbReference type="InterPro" id="IPR011006">
    <property type="entry name" value="CheY-like_superfamily"/>
</dbReference>
<dbReference type="PANTHER" id="PTHR43047:SF9">
    <property type="entry name" value="HISTIDINE KINASE"/>
    <property type="match status" value="1"/>
</dbReference>
<dbReference type="CDD" id="cd00082">
    <property type="entry name" value="HisKA"/>
    <property type="match status" value="1"/>
</dbReference>
<dbReference type="SMART" id="SM00387">
    <property type="entry name" value="HATPase_c"/>
    <property type="match status" value="1"/>
</dbReference>
<evidence type="ECO:0000256" key="6">
    <source>
        <dbReference type="PROSITE-ProRule" id="PRU00169"/>
    </source>
</evidence>
<dbReference type="Pfam" id="PF02518">
    <property type="entry name" value="HATPase_c"/>
    <property type="match status" value="1"/>
</dbReference>
<feature type="domain" description="Response regulatory" evidence="9">
    <location>
        <begin position="485"/>
        <end position="596"/>
    </location>
</feature>
<keyword evidence="3 6" id="KW-0597">Phosphoprotein</keyword>
<protein>
    <recommendedName>
        <fullName evidence="2">histidine kinase</fullName>
        <ecNumber evidence="2">2.7.13.3</ecNumber>
    </recommendedName>
</protein>
<dbReference type="InterPro" id="IPR001789">
    <property type="entry name" value="Sig_transdc_resp-reg_receiver"/>
</dbReference>
<dbReference type="Pfam" id="PF00512">
    <property type="entry name" value="HisKA"/>
    <property type="match status" value="1"/>
</dbReference>
<keyword evidence="7" id="KW-0472">Membrane</keyword>
<gene>
    <name evidence="10" type="ORF">WKW79_34105</name>
</gene>
<dbReference type="PANTHER" id="PTHR43047">
    <property type="entry name" value="TWO-COMPONENT HISTIDINE PROTEIN KINASE"/>
    <property type="match status" value="1"/>
</dbReference>
<dbReference type="Gene3D" id="3.40.50.2300">
    <property type="match status" value="1"/>
</dbReference>
<comment type="catalytic activity">
    <reaction evidence="1">
        <text>ATP + protein L-histidine = ADP + protein N-phospho-L-histidine.</text>
        <dbReference type="EC" id="2.7.13.3"/>
    </reaction>
</comment>
<name>A0ABU8XIX9_9BURK</name>
<evidence type="ECO:0000259" key="9">
    <source>
        <dbReference type="PROSITE" id="PS50110"/>
    </source>
</evidence>
<dbReference type="Gene3D" id="1.10.287.130">
    <property type="match status" value="1"/>
</dbReference>
<dbReference type="SMART" id="SM00448">
    <property type="entry name" value="REC"/>
    <property type="match status" value="1"/>
</dbReference>
<dbReference type="InterPro" id="IPR036097">
    <property type="entry name" value="HisK_dim/P_sf"/>
</dbReference>
<evidence type="ECO:0000256" key="5">
    <source>
        <dbReference type="ARBA" id="ARBA00022777"/>
    </source>
</evidence>
<dbReference type="Gene3D" id="3.30.565.10">
    <property type="entry name" value="Histidine kinase-like ATPase, C-terminal domain"/>
    <property type="match status" value="1"/>
</dbReference>
<dbReference type="SUPFAM" id="SSF55874">
    <property type="entry name" value="ATPase domain of HSP90 chaperone/DNA topoisomerase II/histidine kinase"/>
    <property type="match status" value="1"/>
</dbReference>
<dbReference type="SMART" id="SM00388">
    <property type="entry name" value="HisKA"/>
    <property type="match status" value="1"/>
</dbReference>
<evidence type="ECO:0000256" key="4">
    <source>
        <dbReference type="ARBA" id="ARBA00022679"/>
    </source>
</evidence>
<dbReference type="PROSITE" id="PS50109">
    <property type="entry name" value="HIS_KIN"/>
    <property type="match status" value="1"/>
</dbReference>
<evidence type="ECO:0000256" key="2">
    <source>
        <dbReference type="ARBA" id="ARBA00012438"/>
    </source>
</evidence>
<dbReference type="RefSeq" id="WP_340339673.1">
    <property type="nucleotide sequence ID" value="NZ_JBBKZS010000033.1"/>
</dbReference>
<dbReference type="Proteomes" id="UP001367030">
    <property type="component" value="Unassembled WGS sequence"/>
</dbReference>
<evidence type="ECO:0000313" key="10">
    <source>
        <dbReference type="EMBL" id="MEJ8859636.1"/>
    </source>
</evidence>
<keyword evidence="7" id="KW-0812">Transmembrane</keyword>
<evidence type="ECO:0000256" key="3">
    <source>
        <dbReference type="ARBA" id="ARBA00022553"/>
    </source>
</evidence>
<evidence type="ECO:0000259" key="8">
    <source>
        <dbReference type="PROSITE" id="PS50109"/>
    </source>
</evidence>
<dbReference type="InterPro" id="IPR003594">
    <property type="entry name" value="HATPase_dom"/>
</dbReference>
<dbReference type="GO" id="GO:0004673">
    <property type="term" value="F:protein histidine kinase activity"/>
    <property type="evidence" value="ECO:0007669"/>
    <property type="project" value="UniProtKB-EC"/>
</dbReference>
<feature type="modified residue" description="4-aspartylphosphate" evidence="6">
    <location>
        <position position="532"/>
    </location>
</feature>
<dbReference type="Pfam" id="PF00072">
    <property type="entry name" value="Response_reg"/>
    <property type="match status" value="1"/>
</dbReference>
<accession>A0ABU8XIX9</accession>
<dbReference type="SUPFAM" id="SSF47384">
    <property type="entry name" value="Homodimeric domain of signal transducing histidine kinase"/>
    <property type="match status" value="1"/>
</dbReference>
<sequence>MLQAADTRQRGPLTALRQGLRHLWTDTPHPSPLVDQRLASAYILDTRDQPYSAGVAAAIFWITFLLLTGDKGTLIWAVLVHGMQLSMYFHLHGERPDGYGLERAFAIRRRLESRMLIPGIVWALAPWLFFPSGNLTYILLMYFFISTVTAVSTAALAQWWRAAVLFAVPGYVSLSARLMLEGDKLTLLMGSLALFQLWGTLHYTLKQHRLIVQSLENGFENTLLTQELARQLKQVAQLSAQRTRIFAAANHDLRQPMHALSIFVDALRPDRPPTPETLRYMRDSVDALRTSVDALLDIAHFDGDAQKLVPEPVRLAPLFQALGGRFTVAAAAKGLALRFVPTEAVVQADARVLSRLLGNLVDNAIKYTPSGRVLVAARRSRNAEGPAWRIEVRDSGVGIDTQHREQVFEAFFQVDNPGRDRSRGLGLGLALVASMARMMGSRIVVRSETGRGSTFSLVLQAAQAAPAASAVSAPAPLGAVEAPRRVLVLDDEEPVRRAMATLLRGWGHHVALAASPDEAWQQPGHYDLLLGDLRLGSGLSGLAAAQALHAVGKVRRVAIVTGETAVAHRAEIERAGYAVLFKPADARHLKALLAGS</sequence>
<keyword evidence="11" id="KW-1185">Reference proteome</keyword>
<dbReference type="CDD" id="cd00156">
    <property type="entry name" value="REC"/>
    <property type="match status" value="1"/>
</dbReference>
<feature type="domain" description="Histidine kinase" evidence="8">
    <location>
        <begin position="248"/>
        <end position="463"/>
    </location>
</feature>
<evidence type="ECO:0000256" key="7">
    <source>
        <dbReference type="SAM" id="Phobius"/>
    </source>
</evidence>
<feature type="transmembrane region" description="Helical" evidence="7">
    <location>
        <begin position="163"/>
        <end position="180"/>
    </location>
</feature>
<organism evidence="10 11">
    <name type="scientific">Variovorax robiniae</name>
    <dbReference type="NCBI Taxonomy" id="1836199"/>
    <lineage>
        <taxon>Bacteria</taxon>
        <taxon>Pseudomonadati</taxon>
        <taxon>Pseudomonadota</taxon>
        <taxon>Betaproteobacteria</taxon>
        <taxon>Burkholderiales</taxon>
        <taxon>Comamonadaceae</taxon>
        <taxon>Variovorax</taxon>
    </lineage>
</organism>
<dbReference type="EMBL" id="JBBKZS010000033">
    <property type="protein sequence ID" value="MEJ8859636.1"/>
    <property type="molecule type" value="Genomic_DNA"/>
</dbReference>
<comment type="caution">
    <text evidence="10">The sequence shown here is derived from an EMBL/GenBank/DDBJ whole genome shotgun (WGS) entry which is preliminary data.</text>
</comment>
<dbReference type="PRINTS" id="PR00344">
    <property type="entry name" value="BCTRLSENSOR"/>
</dbReference>
<dbReference type="InterPro" id="IPR004358">
    <property type="entry name" value="Sig_transdc_His_kin-like_C"/>
</dbReference>
<proteinExistence type="predicted"/>
<dbReference type="EC" id="2.7.13.3" evidence="2"/>
<dbReference type="InterPro" id="IPR036890">
    <property type="entry name" value="HATPase_C_sf"/>
</dbReference>
<dbReference type="PROSITE" id="PS50110">
    <property type="entry name" value="RESPONSE_REGULATORY"/>
    <property type="match status" value="1"/>
</dbReference>
<dbReference type="SUPFAM" id="SSF52172">
    <property type="entry name" value="CheY-like"/>
    <property type="match status" value="1"/>
</dbReference>
<keyword evidence="4 10" id="KW-0808">Transferase</keyword>